<evidence type="ECO:0000313" key="3">
    <source>
        <dbReference type="Proteomes" id="UP001302812"/>
    </source>
</evidence>
<accession>A0AAN6TH50</accession>
<gene>
    <name evidence="2" type="ORF">N656DRAFT_777526</name>
</gene>
<keyword evidence="1" id="KW-1133">Transmembrane helix</keyword>
<dbReference type="Proteomes" id="UP001302812">
    <property type="component" value="Unassembled WGS sequence"/>
</dbReference>
<keyword evidence="1" id="KW-0812">Transmembrane</keyword>
<proteinExistence type="predicted"/>
<evidence type="ECO:0000313" key="2">
    <source>
        <dbReference type="EMBL" id="KAK4114334.1"/>
    </source>
</evidence>
<keyword evidence="3" id="KW-1185">Reference proteome</keyword>
<comment type="caution">
    <text evidence="2">The sequence shown here is derived from an EMBL/GenBank/DDBJ whole genome shotgun (WGS) entry which is preliminary data.</text>
</comment>
<dbReference type="RefSeq" id="XP_064671904.1">
    <property type="nucleotide sequence ID" value="XM_064814837.1"/>
</dbReference>
<reference evidence="2" key="1">
    <citation type="journal article" date="2023" name="Mol. Phylogenet. Evol.">
        <title>Genome-scale phylogeny and comparative genomics of the fungal order Sordariales.</title>
        <authorList>
            <person name="Hensen N."/>
            <person name="Bonometti L."/>
            <person name="Westerberg I."/>
            <person name="Brannstrom I.O."/>
            <person name="Guillou S."/>
            <person name="Cros-Aarteil S."/>
            <person name="Calhoun S."/>
            <person name="Haridas S."/>
            <person name="Kuo A."/>
            <person name="Mondo S."/>
            <person name="Pangilinan J."/>
            <person name="Riley R."/>
            <person name="LaButti K."/>
            <person name="Andreopoulos B."/>
            <person name="Lipzen A."/>
            <person name="Chen C."/>
            <person name="Yan M."/>
            <person name="Daum C."/>
            <person name="Ng V."/>
            <person name="Clum A."/>
            <person name="Steindorff A."/>
            <person name="Ohm R.A."/>
            <person name="Martin F."/>
            <person name="Silar P."/>
            <person name="Natvig D.O."/>
            <person name="Lalanne C."/>
            <person name="Gautier V."/>
            <person name="Ament-Velasquez S.L."/>
            <person name="Kruys A."/>
            <person name="Hutchinson M.I."/>
            <person name="Powell A.J."/>
            <person name="Barry K."/>
            <person name="Miller A.N."/>
            <person name="Grigoriev I.V."/>
            <person name="Debuchy R."/>
            <person name="Gladieux P."/>
            <person name="Hiltunen Thoren M."/>
            <person name="Johannesson H."/>
        </authorList>
    </citation>
    <scope>NUCLEOTIDE SEQUENCE</scope>
    <source>
        <strain evidence="2">CBS 508.74</strain>
    </source>
</reference>
<dbReference type="EMBL" id="MU853337">
    <property type="protein sequence ID" value="KAK4114334.1"/>
    <property type="molecule type" value="Genomic_DNA"/>
</dbReference>
<dbReference type="AlphaFoldDB" id="A0AAN6TH50"/>
<evidence type="ECO:0000256" key="1">
    <source>
        <dbReference type="SAM" id="Phobius"/>
    </source>
</evidence>
<keyword evidence="1" id="KW-0472">Membrane</keyword>
<name>A0AAN6TH50_9PEZI</name>
<dbReference type="GeneID" id="89938962"/>
<sequence>MASSGVKYGRVFLSPDAQGVLTSFLHGTFRAYFGVAFASFIIKYHQFLTLSKQGQRLRFEEMTPGGILPMSIGHVNGSVVEKLRLHGKRRGIFKMLRRIPSAL</sequence>
<organism evidence="2 3">
    <name type="scientific">Canariomyces notabilis</name>
    <dbReference type="NCBI Taxonomy" id="2074819"/>
    <lineage>
        <taxon>Eukaryota</taxon>
        <taxon>Fungi</taxon>
        <taxon>Dikarya</taxon>
        <taxon>Ascomycota</taxon>
        <taxon>Pezizomycotina</taxon>
        <taxon>Sordariomycetes</taxon>
        <taxon>Sordariomycetidae</taxon>
        <taxon>Sordariales</taxon>
        <taxon>Chaetomiaceae</taxon>
        <taxon>Canariomyces</taxon>
    </lineage>
</organism>
<reference evidence="2" key="2">
    <citation type="submission" date="2023-05" db="EMBL/GenBank/DDBJ databases">
        <authorList>
            <consortium name="Lawrence Berkeley National Laboratory"/>
            <person name="Steindorff A."/>
            <person name="Hensen N."/>
            <person name="Bonometti L."/>
            <person name="Westerberg I."/>
            <person name="Brannstrom I.O."/>
            <person name="Guillou S."/>
            <person name="Cros-Aarteil S."/>
            <person name="Calhoun S."/>
            <person name="Haridas S."/>
            <person name="Kuo A."/>
            <person name="Mondo S."/>
            <person name="Pangilinan J."/>
            <person name="Riley R."/>
            <person name="Labutti K."/>
            <person name="Andreopoulos B."/>
            <person name="Lipzen A."/>
            <person name="Chen C."/>
            <person name="Yanf M."/>
            <person name="Daum C."/>
            <person name="Ng V."/>
            <person name="Clum A."/>
            <person name="Ohm R."/>
            <person name="Martin F."/>
            <person name="Silar P."/>
            <person name="Natvig D."/>
            <person name="Lalanne C."/>
            <person name="Gautier V."/>
            <person name="Ament-Velasquez S.L."/>
            <person name="Kruys A."/>
            <person name="Hutchinson M.I."/>
            <person name="Powell A.J."/>
            <person name="Barry K."/>
            <person name="Miller A.N."/>
            <person name="Grigoriev I.V."/>
            <person name="Debuchy R."/>
            <person name="Gladieux P."/>
            <person name="Thoren M.H."/>
            <person name="Johannesson H."/>
        </authorList>
    </citation>
    <scope>NUCLEOTIDE SEQUENCE</scope>
    <source>
        <strain evidence="2">CBS 508.74</strain>
    </source>
</reference>
<protein>
    <submittedName>
        <fullName evidence="2">Uncharacterized protein</fullName>
    </submittedName>
</protein>
<feature type="transmembrane region" description="Helical" evidence="1">
    <location>
        <begin position="20"/>
        <end position="42"/>
    </location>
</feature>